<sequence length="259" mass="26756">MTGELSYAKGAAVIGGGSGGLGAAVAVRLAGAGVPVVVTYHSNADRARELCDQVSAGGGDCTAVRCDLTDPDAVDELLADAGRRHGRVAQVVYAAGPSFGFHFIGQIPNEEWHRVVHTDVHGAFHLTQSAVRTFKEQGDGGNLVALITSATGRVAPADILSAGPKAAIETLVKGVARECGRFGIRANCVGPGWIDSGLGASVWQTEVTEAQRRKILNEMIPLRRLGAAEDVAWAVAFLCSEQAAFITGQTLAVDGGAQV</sequence>
<dbReference type="Proteomes" id="UP001428817">
    <property type="component" value="Unassembled WGS sequence"/>
</dbReference>
<dbReference type="PANTHER" id="PTHR43639">
    <property type="entry name" value="OXIDOREDUCTASE, SHORT-CHAIN DEHYDROGENASE/REDUCTASE FAMILY (AFU_ORTHOLOGUE AFUA_5G02870)"/>
    <property type="match status" value="1"/>
</dbReference>
<dbReference type="PANTHER" id="PTHR43639:SF1">
    <property type="entry name" value="SHORT-CHAIN DEHYDROGENASE_REDUCTASE FAMILY PROTEIN"/>
    <property type="match status" value="1"/>
</dbReference>
<accession>A0ABP9PH44</accession>
<evidence type="ECO:0000256" key="2">
    <source>
        <dbReference type="ARBA" id="ARBA00023002"/>
    </source>
</evidence>
<keyword evidence="2" id="KW-0560">Oxidoreductase</keyword>
<dbReference type="Pfam" id="PF13561">
    <property type="entry name" value="adh_short_C2"/>
    <property type="match status" value="1"/>
</dbReference>
<dbReference type="InterPro" id="IPR036291">
    <property type="entry name" value="NAD(P)-bd_dom_sf"/>
</dbReference>
<comment type="similarity">
    <text evidence="1">Belongs to the short-chain dehydrogenases/reductases (SDR) family.</text>
</comment>
<dbReference type="EMBL" id="BAABJP010000001">
    <property type="protein sequence ID" value="GAA5146470.1"/>
    <property type="molecule type" value="Genomic_DNA"/>
</dbReference>
<dbReference type="RefSeq" id="WP_185058836.1">
    <property type="nucleotide sequence ID" value="NZ_BAABJP010000001.1"/>
</dbReference>
<dbReference type="Gene3D" id="3.40.50.720">
    <property type="entry name" value="NAD(P)-binding Rossmann-like Domain"/>
    <property type="match status" value="1"/>
</dbReference>
<evidence type="ECO:0000256" key="1">
    <source>
        <dbReference type="ARBA" id="ARBA00006484"/>
    </source>
</evidence>
<dbReference type="InterPro" id="IPR002347">
    <property type="entry name" value="SDR_fam"/>
</dbReference>
<evidence type="ECO:0000313" key="4">
    <source>
        <dbReference type="Proteomes" id="UP001428817"/>
    </source>
</evidence>
<evidence type="ECO:0000313" key="3">
    <source>
        <dbReference type="EMBL" id="GAA5146470.1"/>
    </source>
</evidence>
<comment type="caution">
    <text evidence="3">The sequence shown here is derived from an EMBL/GenBank/DDBJ whole genome shotgun (WGS) entry which is preliminary data.</text>
</comment>
<protein>
    <submittedName>
        <fullName evidence="3">3-oxoacyl-[acyl-carrier-protein] reductase</fullName>
    </submittedName>
</protein>
<dbReference type="PRINTS" id="PR00081">
    <property type="entry name" value="GDHRDH"/>
</dbReference>
<reference evidence="4" key="1">
    <citation type="journal article" date="2019" name="Int. J. Syst. Evol. Microbiol.">
        <title>The Global Catalogue of Microorganisms (GCM) 10K type strain sequencing project: providing services to taxonomists for standard genome sequencing and annotation.</title>
        <authorList>
            <consortium name="The Broad Institute Genomics Platform"/>
            <consortium name="The Broad Institute Genome Sequencing Center for Infectious Disease"/>
            <person name="Wu L."/>
            <person name="Ma J."/>
        </authorList>
    </citation>
    <scope>NUCLEOTIDE SEQUENCE [LARGE SCALE GENOMIC DNA]</scope>
    <source>
        <strain evidence="4">JCM 18303</strain>
    </source>
</reference>
<gene>
    <name evidence="3" type="primary">fabG_1</name>
    <name evidence="3" type="ORF">GCM10023321_06000</name>
</gene>
<name>A0ABP9PH44_9PSEU</name>
<keyword evidence="4" id="KW-1185">Reference proteome</keyword>
<proteinExistence type="inferred from homology"/>
<dbReference type="SUPFAM" id="SSF51735">
    <property type="entry name" value="NAD(P)-binding Rossmann-fold domains"/>
    <property type="match status" value="1"/>
</dbReference>
<organism evidence="3 4">
    <name type="scientific">Pseudonocardia eucalypti</name>
    <dbReference type="NCBI Taxonomy" id="648755"/>
    <lineage>
        <taxon>Bacteria</taxon>
        <taxon>Bacillati</taxon>
        <taxon>Actinomycetota</taxon>
        <taxon>Actinomycetes</taxon>
        <taxon>Pseudonocardiales</taxon>
        <taxon>Pseudonocardiaceae</taxon>
        <taxon>Pseudonocardia</taxon>
    </lineage>
</organism>